<reference evidence="1" key="1">
    <citation type="submission" date="2024-02" db="EMBL/GenBank/DDBJ databases">
        <title>Metagenome Assembled Genome of Zalaria obscura JY119.</title>
        <authorList>
            <person name="Vighnesh L."/>
            <person name="Jagadeeshwari U."/>
            <person name="Venkata Ramana C."/>
            <person name="Sasikala C."/>
        </authorList>
    </citation>
    <scope>NUCLEOTIDE SEQUENCE</scope>
    <source>
        <strain evidence="1">JY119</strain>
    </source>
</reference>
<keyword evidence="2" id="KW-1185">Reference proteome</keyword>
<accession>A0ACC3SKT7</accession>
<dbReference type="EMBL" id="JAMKPW020000005">
    <property type="protein sequence ID" value="KAK8217564.1"/>
    <property type="molecule type" value="Genomic_DNA"/>
</dbReference>
<protein>
    <submittedName>
        <fullName evidence="1">Uncharacterized protein</fullName>
    </submittedName>
</protein>
<sequence length="814" mass="90605">MAQVVYDNVDPEAAQLQNGVLSGKSFFFVQRLPMRSHFISQVKSNGGREVKLEAQADYIIADHKRQDAPPGSLSYTFIEFAIKNGELPPEGNHIAGMPKGTLRPVGSAIPGRSTRTPFTAEDDRVLYDWVKKYEMEGGAVRGNQIYKQLEAQNPRHTLQSWRDRYIKHLIDKPPEGAAPPTPPTSNGANTSASRKTAAAGTSTPRPTPKSAVEPVEEAEAGKETTPFTQDDLNELLGVTSDIQDIPVGRYKEAWEAYAKAHDQHTAEEWRKYWEDTVLPTYQKQEVGREKVKAETKAKTNRVKTEAKAPAPAAVSTPKHTVQVVIPVSSPSSTKVNPSKSVMKVPAIGLDGNSDSKLKRDQPDSPTRLQLQQKKRRLELPEEDRSYEPTLEAEVVSISSESESDDLESQIEENGLERMETSDADAAVQAQMKEEMQRSAVSDLTKENLAQMQAAHRESKRGMDIPPDDEEDDQENFAQYLEGIVNKVAALVETPKARHQVQETVRDVPEEIGGAEDEPLSNDDEADEDDGPIEIGFDEQLEEEIEEGLPPNSSQQEDGPPEETSLFVNQDDTPRVAATRQFDTQAIDPTLGLSSSPVRSQRQNKSAFETQYLDPSLAFDDPQDQQDLDEDEAPVEDQQDIELNLPEPVGGWDDFSPDSELSAEGLPSIESIIRNHRDKGKGRARDTQNEYTPQPVFEEQEEEDFDTQPPGVDSQALTDDEQDAFFEAQQARGYSEADIIAALKCTSMRADLAKLVLLAFRRGKGIPRDIAGIWTQEDDLALEGSDATKLKRLSMKHGWDECQARMEFLEEFRRV</sequence>
<proteinExistence type="predicted"/>
<name>A0ACC3SKT7_9PEZI</name>
<comment type="caution">
    <text evidence="1">The sequence shown here is derived from an EMBL/GenBank/DDBJ whole genome shotgun (WGS) entry which is preliminary data.</text>
</comment>
<gene>
    <name evidence="1" type="ORF">M8818_001322</name>
</gene>
<evidence type="ECO:0000313" key="1">
    <source>
        <dbReference type="EMBL" id="KAK8217564.1"/>
    </source>
</evidence>
<organism evidence="1 2">
    <name type="scientific">Zalaria obscura</name>
    <dbReference type="NCBI Taxonomy" id="2024903"/>
    <lineage>
        <taxon>Eukaryota</taxon>
        <taxon>Fungi</taxon>
        <taxon>Dikarya</taxon>
        <taxon>Ascomycota</taxon>
        <taxon>Pezizomycotina</taxon>
        <taxon>Dothideomycetes</taxon>
        <taxon>Dothideomycetidae</taxon>
        <taxon>Dothideales</taxon>
        <taxon>Zalariaceae</taxon>
        <taxon>Zalaria</taxon>
    </lineage>
</organism>
<evidence type="ECO:0000313" key="2">
    <source>
        <dbReference type="Proteomes" id="UP001320706"/>
    </source>
</evidence>
<dbReference type="Proteomes" id="UP001320706">
    <property type="component" value="Unassembled WGS sequence"/>
</dbReference>